<dbReference type="Proteomes" id="UP001319828">
    <property type="component" value="Unassembled WGS sequence"/>
</dbReference>
<sequence>MQINRIYEIDSCDDVELDIKRESKLEFKLWYDDEKKPEALVFFIQGFGADCHDKMLNFIAQNLIQKLNIAFVSVNYHCIGNRPQTGSTFYLDEIDKLILDATTQAAGIKLPYGVDKIQNYDQMSEIFHFINQALIKGKKEGKFRLDYFLNLHVSLQPAKNEYQNFGIMQAQDLINVALYLKKNAPFDTMGGGIPVIMIGTSRGGYLAHLAAKIAPWLVDGVIDNSGSVKLLWRLIGFGKEIDFMQYSEFSTFDFFQHIKVFCSNKTFWTSNSSSPYFFSPARRMIRNILEPSHLENYAKFPNTHYISYHAIKDQYDPLEEKITLYKYLNDLGFDAKLNSITKISQIDGKFIKNLDHGMGIPVKLMIEKELPIMLEKIKNNPKKEYKDKSISYPCEDLLYNFTQKKDKIFLEIKGNK</sequence>
<evidence type="ECO:0000313" key="2">
    <source>
        <dbReference type="Proteomes" id="UP001319828"/>
    </source>
</evidence>
<dbReference type="EMBL" id="JACHUQ010000024">
    <property type="protein sequence ID" value="MBZ7975212.1"/>
    <property type="molecule type" value="Genomic_DNA"/>
</dbReference>
<accession>A0ACC5W2S9</accession>
<reference evidence="1" key="1">
    <citation type="submission" date="2020-07" db="EMBL/GenBank/DDBJ databases">
        <title>Campylobacter molothri sp. nov. isolated from wild birds.</title>
        <authorList>
            <person name="Miller W.G."/>
            <person name="Chapman M.H."/>
            <person name="Yee E."/>
            <person name="Lopes B.S."/>
            <person name="Forbes K.J."/>
        </authorList>
    </citation>
    <scope>NUCLEOTIDE SEQUENCE</scope>
    <source>
        <strain evidence="1">RM9754</strain>
    </source>
</reference>
<name>A0ACC5W2S9_9BACT</name>
<proteinExistence type="predicted"/>
<organism evidence="1 2">
    <name type="scientific">Campylobacter molothri</name>
    <dbReference type="NCBI Taxonomy" id="1032242"/>
    <lineage>
        <taxon>Bacteria</taxon>
        <taxon>Pseudomonadati</taxon>
        <taxon>Campylobacterota</taxon>
        <taxon>Epsilonproteobacteria</taxon>
        <taxon>Campylobacterales</taxon>
        <taxon>Campylobacteraceae</taxon>
        <taxon>Campylobacter</taxon>
    </lineage>
</organism>
<keyword evidence="2" id="KW-1185">Reference proteome</keyword>
<protein>
    <submittedName>
        <fullName evidence="1">DUF2920 family protein</fullName>
    </submittedName>
</protein>
<evidence type="ECO:0000313" key="1">
    <source>
        <dbReference type="EMBL" id="MBZ7975212.1"/>
    </source>
</evidence>
<gene>
    <name evidence="1" type="ORF">H2252_07470</name>
</gene>
<comment type="caution">
    <text evidence="1">The sequence shown here is derived from an EMBL/GenBank/DDBJ whole genome shotgun (WGS) entry which is preliminary data.</text>
</comment>